<dbReference type="GO" id="GO:0006402">
    <property type="term" value="P:mRNA catabolic process"/>
    <property type="evidence" value="ECO:0007669"/>
    <property type="project" value="TreeGrafter"/>
</dbReference>
<dbReference type="Pfam" id="PF17849">
    <property type="entry name" value="OB_Dis3"/>
    <property type="match status" value="1"/>
</dbReference>
<feature type="domain" description="RNB" evidence="3">
    <location>
        <begin position="605"/>
        <end position="934"/>
    </location>
</feature>
<dbReference type="FunFam" id="2.40.50.700:FF:000002">
    <property type="entry name" value="Cell wall biogenesis protein"/>
    <property type="match status" value="1"/>
</dbReference>
<comment type="similarity">
    <text evidence="1">Belongs to the RNR ribonuclease family.</text>
</comment>
<dbReference type="FunFam" id="2.40.50.140:FF:000100">
    <property type="entry name" value="Cell wall biogenesis protein phosphatase"/>
    <property type="match status" value="1"/>
</dbReference>
<dbReference type="PANTHER" id="PTHR23355:SF9">
    <property type="entry name" value="DIS3-LIKE EXONUCLEASE 2"/>
    <property type="match status" value="1"/>
</dbReference>
<accession>A0A642V9B1</accession>
<feature type="region of interest" description="Disordered" evidence="2">
    <location>
        <begin position="1"/>
        <end position="259"/>
    </location>
</feature>
<dbReference type="Proteomes" id="UP000761534">
    <property type="component" value="Unassembled WGS sequence"/>
</dbReference>
<feature type="region of interest" description="Disordered" evidence="2">
    <location>
        <begin position="468"/>
        <end position="488"/>
    </location>
</feature>
<feature type="compositionally biased region" description="Low complexity" evidence="2">
    <location>
        <begin position="1"/>
        <end position="27"/>
    </location>
</feature>
<keyword evidence="5" id="KW-1185">Reference proteome</keyword>
<evidence type="ECO:0000259" key="3">
    <source>
        <dbReference type="SMART" id="SM00955"/>
    </source>
</evidence>
<organism evidence="4 5">
    <name type="scientific">Trichomonascus ciferrii</name>
    <dbReference type="NCBI Taxonomy" id="44093"/>
    <lineage>
        <taxon>Eukaryota</taxon>
        <taxon>Fungi</taxon>
        <taxon>Dikarya</taxon>
        <taxon>Ascomycota</taxon>
        <taxon>Saccharomycotina</taxon>
        <taxon>Dipodascomycetes</taxon>
        <taxon>Dipodascales</taxon>
        <taxon>Trichomonascaceae</taxon>
        <taxon>Trichomonascus</taxon>
        <taxon>Trichomonascus ciferrii complex</taxon>
    </lineage>
</organism>
<dbReference type="InterPro" id="IPR050180">
    <property type="entry name" value="RNR_Ribonuclease"/>
</dbReference>
<dbReference type="PANTHER" id="PTHR23355">
    <property type="entry name" value="RIBONUCLEASE"/>
    <property type="match status" value="1"/>
</dbReference>
<feature type="region of interest" description="Disordered" evidence="2">
    <location>
        <begin position="361"/>
        <end position="420"/>
    </location>
</feature>
<dbReference type="InterPro" id="IPR001900">
    <property type="entry name" value="RNase_II/R"/>
</dbReference>
<dbReference type="VEuPathDB" id="FungiDB:TRICI_003342"/>
<dbReference type="EMBL" id="SWFS01000245">
    <property type="protein sequence ID" value="KAA8912960.1"/>
    <property type="molecule type" value="Genomic_DNA"/>
</dbReference>
<feature type="compositionally biased region" description="Polar residues" evidence="2">
    <location>
        <begin position="230"/>
        <end position="246"/>
    </location>
</feature>
<feature type="compositionally biased region" description="Basic and acidic residues" evidence="2">
    <location>
        <begin position="361"/>
        <end position="391"/>
    </location>
</feature>
<dbReference type="SUPFAM" id="SSF50249">
    <property type="entry name" value="Nucleic acid-binding proteins"/>
    <property type="match status" value="3"/>
</dbReference>
<feature type="compositionally biased region" description="Basic and acidic residues" evidence="2">
    <location>
        <begin position="1047"/>
        <end position="1064"/>
    </location>
</feature>
<sequence>MLQAQQQQIMAQHQQYAQAGLLPSHAMVPPPPPPPQNAAGLMPPPTLQPSSYMPPNYGQFPSAGGGQQQHQQHQHQPQQHHGGHRRAQSSIPTGGGGGSYGHGRRHSLALNEAKKAAALAQAKRQGSDSSPGKSGDDVAGGGNSGATTASPPNTMPTFKFPASSPNKSDSSPGPSGGGSGFRGHGRSQSMQQPYGRYNRSSSPHRGFQFPASPSNNEGGGGGGGHHRSNSRNFDSNWRQPADNNSGGFVPGHRPRGSFNSSISSMSGFYPQMQGGNNVQGRKSLFAPYLPQASLPGLLDEGRLVAGTLRVNKKNRSDAYVSTNGLLDADIFICGSKDRNRALEGDLVAVELLEVDEVWGSKKEKEEKKRRKDNEDLHKSNSDATTDSKKSDNASGSAGGDLKRKGSLKQRPTQKKNDDVEVEGQSLLLVEEEELSDEVKPLYAGHVVAVIERIPGQMFSGTLGLLRPSSQATKDKQDAEKRVKGEPVVPERPVERPKIVWFKPTDKRVPLIAIPTEQAPKDFVENHEKYADRIFIASIKRWPITSLHPFGTLVEELGPANNEDLEVEAILRDNNFTADQFPESVQRSLGALAEQPGLSQQDLEGRVDYASNYTVSIAPNDNLLDEAIHVNHTPDGKFELGIHISDVTHYVKNNSPLDREAKKRGSSVFLKQRSLNIFPDEFNQLAGLSVGKTSPTISVIFEIDMNTYEVTDSDIKLGYIKPQSTINYNTVESILNEQTEGVSEADLSLIRTLKQLALEFRTQRFGAKAGQTPVLGLLNQVDDENVRVSANIFDGTLAQQLLDEINIKTNCVVAQKLNAVLKEKAFLRRNPEPILQRLEAFSDTVRSLNLGIDTSSSAALQKSLFNIESREVRQSLETLLWKSMPRAKYFVAGKEDPENYGHYYYNVPLYTHFTAPLRRYGDIIVHNQIKSVLTQAPYEEDIEALNSSADYCNFKKDAAKNAQEQSIHLYLCQVINKLSEPTGQLIQDAIVLQVYESAFDVFIPEFGIEKRVHGDQLPLVKAEYHKASRLLELFWEKGVDTATFIPEDEKSRLSHNPAEAKEKYRATSAESAESQQQNAASLERGMSGLSIGSEKSTTTDESEEESKSLPSTPKQDDDVPMPQRTASMTEMKTRRGGKDKAASNNALNAYFEGLTTRVEGNNFVQEIRTLQHVPVLLRAEVRKSSPCLTVRALNPFSA</sequence>
<dbReference type="SMART" id="SM00955">
    <property type="entry name" value="RNB"/>
    <property type="match status" value="1"/>
</dbReference>
<proteinExistence type="inferred from homology"/>
<reference evidence="4" key="1">
    <citation type="journal article" date="2019" name="G3 (Bethesda)">
        <title>Genome Assemblies of Two Rare Opportunistic Yeast Pathogens: Diutina rugosa (syn. Candida rugosa) and Trichomonascus ciferrii (syn. Candida ciferrii).</title>
        <authorList>
            <person name="Mixao V."/>
            <person name="Saus E."/>
            <person name="Hansen A.P."/>
            <person name="Lass-Florl C."/>
            <person name="Gabaldon T."/>
        </authorList>
    </citation>
    <scope>NUCLEOTIDE SEQUENCE</scope>
    <source>
        <strain evidence="4">CBS 4856</strain>
    </source>
</reference>
<dbReference type="GO" id="GO:0000175">
    <property type="term" value="F:3'-5'-RNA exonuclease activity"/>
    <property type="evidence" value="ECO:0007669"/>
    <property type="project" value="TreeGrafter"/>
</dbReference>
<evidence type="ECO:0000313" key="5">
    <source>
        <dbReference type="Proteomes" id="UP000761534"/>
    </source>
</evidence>
<dbReference type="Gene3D" id="2.40.50.700">
    <property type="match status" value="1"/>
</dbReference>
<feature type="compositionally biased region" description="Low complexity" evidence="2">
    <location>
        <begin position="68"/>
        <end position="80"/>
    </location>
</feature>
<dbReference type="Pfam" id="PF17877">
    <property type="entry name" value="Dis3l2_C_term"/>
    <property type="match status" value="1"/>
</dbReference>
<feature type="compositionally biased region" description="Pro residues" evidence="2">
    <location>
        <begin position="28"/>
        <end position="47"/>
    </location>
</feature>
<dbReference type="InterPro" id="IPR041505">
    <property type="entry name" value="Dis3_CSD2"/>
</dbReference>
<dbReference type="InterPro" id="IPR041093">
    <property type="entry name" value="Dis3l2-like_C"/>
</dbReference>
<comment type="caution">
    <text evidence="4">The sequence shown here is derived from an EMBL/GenBank/DDBJ whole genome shotgun (WGS) entry which is preliminary data.</text>
</comment>
<feature type="compositionally biased region" description="Low complexity" evidence="2">
    <location>
        <begin position="161"/>
        <end position="173"/>
    </location>
</feature>
<dbReference type="GO" id="GO:0003723">
    <property type="term" value="F:RNA binding"/>
    <property type="evidence" value="ECO:0007669"/>
    <property type="project" value="InterPro"/>
</dbReference>
<evidence type="ECO:0000256" key="2">
    <source>
        <dbReference type="SAM" id="MobiDB-lite"/>
    </source>
</evidence>
<name>A0A642V9B1_9ASCO</name>
<evidence type="ECO:0000313" key="4">
    <source>
        <dbReference type="EMBL" id="KAA8912960.1"/>
    </source>
</evidence>
<dbReference type="OrthoDB" id="372421at2759"/>
<dbReference type="InterPro" id="IPR012340">
    <property type="entry name" value="NA-bd_OB-fold"/>
</dbReference>
<feature type="compositionally biased region" description="Low complexity" evidence="2">
    <location>
        <begin position="108"/>
        <end position="133"/>
    </location>
</feature>
<feature type="compositionally biased region" description="Basic and acidic residues" evidence="2">
    <location>
        <begin position="472"/>
        <end position="484"/>
    </location>
</feature>
<feature type="compositionally biased region" description="Basic residues" evidence="2">
    <location>
        <begin position="404"/>
        <end position="413"/>
    </location>
</feature>
<gene>
    <name evidence="4" type="ORF">TRICI_003342</name>
</gene>
<dbReference type="GO" id="GO:0000932">
    <property type="term" value="C:P-body"/>
    <property type="evidence" value="ECO:0007669"/>
    <property type="project" value="TreeGrafter"/>
</dbReference>
<evidence type="ECO:0000256" key="1">
    <source>
        <dbReference type="ARBA" id="ARBA00005785"/>
    </source>
</evidence>
<dbReference type="Pfam" id="PF00773">
    <property type="entry name" value="RNB"/>
    <property type="match status" value="1"/>
</dbReference>
<feature type="region of interest" description="Disordered" evidence="2">
    <location>
        <begin position="1047"/>
        <end position="1121"/>
    </location>
</feature>
<dbReference type="FunFam" id="2.40.50.690:FF:000001">
    <property type="entry name" value="Cell wall biogenesis protein"/>
    <property type="match status" value="1"/>
</dbReference>
<dbReference type="AlphaFoldDB" id="A0A642V9B1"/>
<feature type="compositionally biased region" description="Low complexity" evidence="2">
    <location>
        <begin position="1067"/>
        <end position="1082"/>
    </location>
</feature>
<dbReference type="Gene3D" id="2.40.50.690">
    <property type="match status" value="1"/>
</dbReference>
<protein>
    <recommendedName>
        <fullName evidence="3">RNB domain-containing protein</fullName>
    </recommendedName>
</protein>
<dbReference type="Gene3D" id="2.40.50.140">
    <property type="entry name" value="Nucleic acid-binding proteins"/>
    <property type="match status" value="1"/>
</dbReference>